<evidence type="ECO:0000256" key="1">
    <source>
        <dbReference type="SAM" id="Coils"/>
    </source>
</evidence>
<gene>
    <name evidence="2" type="ORF">SADUNF_Sadunf18G0110900</name>
</gene>
<name>A0A835J541_9ROSI</name>
<dbReference type="AlphaFoldDB" id="A0A835J541"/>
<organism evidence="2 3">
    <name type="scientific">Salix dunnii</name>
    <dbReference type="NCBI Taxonomy" id="1413687"/>
    <lineage>
        <taxon>Eukaryota</taxon>
        <taxon>Viridiplantae</taxon>
        <taxon>Streptophyta</taxon>
        <taxon>Embryophyta</taxon>
        <taxon>Tracheophyta</taxon>
        <taxon>Spermatophyta</taxon>
        <taxon>Magnoliopsida</taxon>
        <taxon>eudicotyledons</taxon>
        <taxon>Gunneridae</taxon>
        <taxon>Pentapetalae</taxon>
        <taxon>rosids</taxon>
        <taxon>fabids</taxon>
        <taxon>Malpighiales</taxon>
        <taxon>Salicaceae</taxon>
        <taxon>Saliceae</taxon>
        <taxon>Salix</taxon>
    </lineage>
</organism>
<comment type="caution">
    <text evidence="2">The sequence shown here is derived from an EMBL/GenBank/DDBJ whole genome shotgun (WGS) entry which is preliminary data.</text>
</comment>
<sequence length="408" mass="46185">MKYQGMDGLIRLIRNIGWVASSRDSPVLYKVPYFTTVQDYMIKDAINIWVYDRLHKKRRRVTLRVSSSKRDHPESSESELKSLIYLDIRCLQSLSFISSEVTRDSTRTILCSIICFCLPAATHSEPHKLAWPCVNWTLQQTRLPQVDEDGDEMMEIEEEAVGKLCIQVGLEPAGSADEKHVGEGRSIIEQGTEDTNVDMEEAIPLQAENHKILISSCAKPSRNTLESCEEPAGEKRFLSSSTSKLITEESPKEMVVFGSSCITSGSEKESSSEESPEEKLEIERTRWMDAESKWISLAEELRTELDASKALAEKLTQELDTENKCAEELKEAIQMAMEGHACILEQYADLEEKHIHLLARHRRIHEGIDDVKKAASKVGVREAESKFINALAAEISALKSEREKERRL</sequence>
<protein>
    <submittedName>
        <fullName evidence="2">Uncharacterized protein</fullName>
    </submittedName>
</protein>
<dbReference type="Proteomes" id="UP000657918">
    <property type="component" value="Unassembled WGS sequence"/>
</dbReference>
<proteinExistence type="predicted"/>
<accession>A0A835J541</accession>
<keyword evidence="1" id="KW-0175">Coiled coil</keyword>
<evidence type="ECO:0000313" key="3">
    <source>
        <dbReference type="Proteomes" id="UP000657918"/>
    </source>
</evidence>
<dbReference type="EMBL" id="JADGMS010000018">
    <property type="protein sequence ID" value="KAF9662981.1"/>
    <property type="molecule type" value="Genomic_DNA"/>
</dbReference>
<dbReference type="OrthoDB" id="1722225at2759"/>
<evidence type="ECO:0000313" key="2">
    <source>
        <dbReference type="EMBL" id="KAF9662981.1"/>
    </source>
</evidence>
<keyword evidence="3" id="KW-1185">Reference proteome</keyword>
<reference evidence="2 3" key="1">
    <citation type="submission" date="2020-10" db="EMBL/GenBank/DDBJ databases">
        <title>Plant Genome Project.</title>
        <authorList>
            <person name="Zhang R.-G."/>
        </authorList>
    </citation>
    <scope>NUCLEOTIDE SEQUENCE [LARGE SCALE GENOMIC DNA]</scope>
    <source>
        <strain evidence="2">FAFU-HL-1</strain>
        <tissue evidence="2">Leaf</tissue>
    </source>
</reference>
<feature type="coiled-coil region" evidence="1">
    <location>
        <begin position="298"/>
        <end position="332"/>
    </location>
</feature>